<evidence type="ECO:0000313" key="2">
    <source>
        <dbReference type="EMBL" id="SHO81163.1"/>
    </source>
</evidence>
<name>A0A1W1EJY4_9ZZZZ</name>
<protein>
    <submittedName>
        <fullName evidence="2">Uncharacterized protein</fullName>
    </submittedName>
</protein>
<sequence length="78" mass="8807">MPLPFIIGGIAVAAGAYGAKKGYDASEKNEKAERIVDSAERRFNRAKRELREKQEETNFICCCHSKRVSISRDSNFIK</sequence>
<proteinExistence type="predicted"/>
<accession>A0A1W1EJY4</accession>
<keyword evidence="1" id="KW-0175">Coiled coil</keyword>
<gene>
    <name evidence="2" type="ORF">MNB_SV-15-1547</name>
</gene>
<dbReference type="AlphaFoldDB" id="A0A1W1EJY4"/>
<feature type="coiled-coil region" evidence="1">
    <location>
        <begin position="29"/>
        <end position="56"/>
    </location>
</feature>
<evidence type="ECO:0000256" key="1">
    <source>
        <dbReference type="SAM" id="Coils"/>
    </source>
</evidence>
<reference evidence="2" key="1">
    <citation type="submission" date="2016-10" db="EMBL/GenBank/DDBJ databases">
        <authorList>
            <person name="de Groot N.N."/>
        </authorList>
    </citation>
    <scope>NUCLEOTIDE SEQUENCE</scope>
</reference>
<organism evidence="2">
    <name type="scientific">hydrothermal vent metagenome</name>
    <dbReference type="NCBI Taxonomy" id="652676"/>
    <lineage>
        <taxon>unclassified sequences</taxon>
        <taxon>metagenomes</taxon>
        <taxon>ecological metagenomes</taxon>
    </lineage>
</organism>
<dbReference type="EMBL" id="FRYL01000031">
    <property type="protein sequence ID" value="SHO81163.1"/>
    <property type="molecule type" value="Genomic_DNA"/>
</dbReference>